<name>A0ABX8SRX4_9BURK</name>
<protein>
    <submittedName>
        <fullName evidence="2">Uncharacterized protein</fullName>
    </submittedName>
</protein>
<reference evidence="2 3" key="1">
    <citation type="submission" date="2020-02" db="EMBL/GenBank/DDBJ databases">
        <title>Partial ammonium oxidation to N2 by heterotrophic bacteria.</title>
        <authorList>
            <person name="Wu M."/>
        </authorList>
    </citation>
    <scope>NUCLEOTIDE SEQUENCE [LARGE SCALE GENOMIC DNA]</scope>
    <source>
        <strain evidence="2 3">HO-1</strain>
    </source>
</reference>
<evidence type="ECO:0000313" key="2">
    <source>
        <dbReference type="EMBL" id="QXX78781.1"/>
    </source>
</evidence>
<accession>A0ABX8SRX4</accession>
<dbReference type="RefSeq" id="WP_219235940.1">
    <property type="nucleotide sequence ID" value="NZ_CP049362.1"/>
</dbReference>
<dbReference type="EMBL" id="CP049362">
    <property type="protein sequence ID" value="QXX78781.1"/>
    <property type="molecule type" value="Genomic_DNA"/>
</dbReference>
<keyword evidence="1" id="KW-0812">Transmembrane</keyword>
<sequence>MHLATQDFPRIWISNDSPSNWKEQLEALLEQGQRFVLLTRELPGAASDGPDNDAEAFSQWIKDNRDRLRLCCAASLVVVNNALMAFSLNAFVAPLSKKLGFPVRVVHEDELDSQVTAYLQATPALENS</sequence>
<evidence type="ECO:0000256" key="1">
    <source>
        <dbReference type="SAM" id="Phobius"/>
    </source>
</evidence>
<organism evidence="2 3">
    <name type="scientific">Alcaligenes ammonioxydans</name>
    <dbReference type="NCBI Taxonomy" id="2582914"/>
    <lineage>
        <taxon>Bacteria</taxon>
        <taxon>Pseudomonadati</taxon>
        <taxon>Pseudomonadota</taxon>
        <taxon>Betaproteobacteria</taxon>
        <taxon>Burkholderiales</taxon>
        <taxon>Alcaligenaceae</taxon>
        <taxon>Alcaligenes</taxon>
    </lineage>
</organism>
<keyword evidence="1" id="KW-0472">Membrane</keyword>
<feature type="transmembrane region" description="Helical" evidence="1">
    <location>
        <begin position="70"/>
        <end position="92"/>
    </location>
</feature>
<keyword evidence="1" id="KW-1133">Transmembrane helix</keyword>
<keyword evidence="3" id="KW-1185">Reference proteome</keyword>
<gene>
    <name evidence="2" type="ORF">FE795_06975</name>
</gene>
<proteinExistence type="predicted"/>
<evidence type="ECO:0000313" key="3">
    <source>
        <dbReference type="Proteomes" id="UP000826050"/>
    </source>
</evidence>
<dbReference type="Proteomes" id="UP000826050">
    <property type="component" value="Chromosome"/>
</dbReference>